<dbReference type="AlphaFoldDB" id="A0A0F9N0C0"/>
<reference evidence="2" key="1">
    <citation type="journal article" date="2015" name="Nature">
        <title>Complex archaea that bridge the gap between prokaryotes and eukaryotes.</title>
        <authorList>
            <person name="Spang A."/>
            <person name="Saw J.H."/>
            <person name="Jorgensen S.L."/>
            <person name="Zaremba-Niedzwiedzka K."/>
            <person name="Martijn J."/>
            <person name="Lind A.E."/>
            <person name="van Eijk R."/>
            <person name="Schleper C."/>
            <person name="Guy L."/>
            <person name="Ettema T.J."/>
        </authorList>
    </citation>
    <scope>NUCLEOTIDE SEQUENCE</scope>
</reference>
<protein>
    <submittedName>
        <fullName evidence="2">Uncharacterized protein</fullName>
    </submittedName>
</protein>
<evidence type="ECO:0000313" key="2">
    <source>
        <dbReference type="EMBL" id="KKM82300.1"/>
    </source>
</evidence>
<feature type="compositionally biased region" description="Polar residues" evidence="1">
    <location>
        <begin position="46"/>
        <end position="57"/>
    </location>
</feature>
<proteinExistence type="predicted"/>
<organism evidence="2">
    <name type="scientific">marine sediment metagenome</name>
    <dbReference type="NCBI Taxonomy" id="412755"/>
    <lineage>
        <taxon>unclassified sequences</taxon>
        <taxon>metagenomes</taxon>
        <taxon>ecological metagenomes</taxon>
    </lineage>
</organism>
<gene>
    <name evidence="2" type="ORF">LCGC14_1321060</name>
</gene>
<name>A0A0F9N0C0_9ZZZZ</name>
<feature type="region of interest" description="Disordered" evidence="1">
    <location>
        <begin position="46"/>
        <end position="67"/>
    </location>
</feature>
<accession>A0A0F9N0C0</accession>
<sequence length="67" mass="7477">MFNFIHRLTCKCHRLPPPRVVIAEPITEIEAARESFLMYVHLVSQSHVPPSKLSSVPTPGPKDVTIG</sequence>
<comment type="caution">
    <text evidence="2">The sequence shown here is derived from an EMBL/GenBank/DDBJ whole genome shotgun (WGS) entry which is preliminary data.</text>
</comment>
<evidence type="ECO:0000256" key="1">
    <source>
        <dbReference type="SAM" id="MobiDB-lite"/>
    </source>
</evidence>
<dbReference type="EMBL" id="LAZR01007885">
    <property type="protein sequence ID" value="KKM82300.1"/>
    <property type="molecule type" value="Genomic_DNA"/>
</dbReference>